<name>A0A183DZ45_9BILA</name>
<gene>
    <name evidence="1" type="ORF">GPUH_LOCUS13986</name>
</gene>
<sequence length="68" mass="7632">MNKFQNFQAGRFNSSLALVEELDDPAADEHDSFLARTVSWCPGEQRLRSSATGRSESGLRKLLQSDFL</sequence>
<protein>
    <submittedName>
        <fullName evidence="1 3">Uncharacterized protein</fullName>
    </submittedName>
</protein>
<evidence type="ECO:0000313" key="2">
    <source>
        <dbReference type="Proteomes" id="UP000271098"/>
    </source>
</evidence>
<dbReference type="AlphaFoldDB" id="A0A183DZ45"/>
<accession>A0A183DZ45</accession>
<proteinExistence type="predicted"/>
<reference evidence="3" key="1">
    <citation type="submission" date="2016-06" db="UniProtKB">
        <authorList>
            <consortium name="WormBaseParasite"/>
        </authorList>
    </citation>
    <scope>IDENTIFICATION</scope>
</reference>
<evidence type="ECO:0000313" key="1">
    <source>
        <dbReference type="EMBL" id="VDN23358.1"/>
    </source>
</evidence>
<dbReference type="Proteomes" id="UP000271098">
    <property type="component" value="Unassembled WGS sequence"/>
</dbReference>
<organism evidence="3">
    <name type="scientific">Gongylonema pulchrum</name>
    <dbReference type="NCBI Taxonomy" id="637853"/>
    <lineage>
        <taxon>Eukaryota</taxon>
        <taxon>Metazoa</taxon>
        <taxon>Ecdysozoa</taxon>
        <taxon>Nematoda</taxon>
        <taxon>Chromadorea</taxon>
        <taxon>Rhabditida</taxon>
        <taxon>Spirurina</taxon>
        <taxon>Spiruromorpha</taxon>
        <taxon>Spiruroidea</taxon>
        <taxon>Gongylonematidae</taxon>
        <taxon>Gongylonema</taxon>
    </lineage>
</organism>
<reference evidence="1 2" key="2">
    <citation type="submission" date="2018-11" db="EMBL/GenBank/DDBJ databases">
        <authorList>
            <consortium name="Pathogen Informatics"/>
        </authorList>
    </citation>
    <scope>NUCLEOTIDE SEQUENCE [LARGE SCALE GENOMIC DNA]</scope>
</reference>
<dbReference type="WBParaSite" id="GPUH_0001400101-mRNA-1">
    <property type="protein sequence ID" value="GPUH_0001400101-mRNA-1"/>
    <property type="gene ID" value="GPUH_0001400101"/>
</dbReference>
<keyword evidence="2" id="KW-1185">Reference proteome</keyword>
<evidence type="ECO:0000313" key="3">
    <source>
        <dbReference type="WBParaSite" id="GPUH_0001400101-mRNA-1"/>
    </source>
</evidence>
<dbReference type="EMBL" id="UYRT01080773">
    <property type="protein sequence ID" value="VDN23358.1"/>
    <property type="molecule type" value="Genomic_DNA"/>
</dbReference>